<feature type="transmembrane region" description="Helical" evidence="1">
    <location>
        <begin position="44"/>
        <end position="70"/>
    </location>
</feature>
<feature type="transmembrane region" description="Helical" evidence="1">
    <location>
        <begin position="12"/>
        <end position="32"/>
    </location>
</feature>
<feature type="transmembrane region" description="Helical" evidence="1">
    <location>
        <begin position="82"/>
        <end position="102"/>
    </location>
</feature>
<gene>
    <name evidence="3" type="ORF">SAMN05660662_0662</name>
</gene>
<organism evidence="3 4">
    <name type="scientific">Blastococcus aurantiacus</name>
    <dbReference type="NCBI Taxonomy" id="1550231"/>
    <lineage>
        <taxon>Bacteria</taxon>
        <taxon>Bacillati</taxon>
        <taxon>Actinomycetota</taxon>
        <taxon>Actinomycetes</taxon>
        <taxon>Geodermatophilales</taxon>
        <taxon>Geodermatophilaceae</taxon>
        <taxon>Blastococcus</taxon>
    </lineage>
</organism>
<dbReference type="GO" id="GO:0005886">
    <property type="term" value="C:plasma membrane"/>
    <property type="evidence" value="ECO:0007669"/>
    <property type="project" value="TreeGrafter"/>
</dbReference>
<dbReference type="PANTHER" id="PTHR30336">
    <property type="entry name" value="INNER MEMBRANE PROTEIN, PROBABLE PERMEASE"/>
    <property type="match status" value="1"/>
</dbReference>
<dbReference type="EMBL" id="FNBT01000001">
    <property type="protein sequence ID" value="SDF00691.1"/>
    <property type="molecule type" value="Genomic_DNA"/>
</dbReference>
<evidence type="ECO:0000256" key="1">
    <source>
        <dbReference type="SAM" id="Phobius"/>
    </source>
</evidence>
<keyword evidence="1" id="KW-0812">Transmembrane</keyword>
<evidence type="ECO:0000313" key="3">
    <source>
        <dbReference type="EMBL" id="SDF00691.1"/>
    </source>
</evidence>
<dbReference type="InterPro" id="IPR003848">
    <property type="entry name" value="DUF218"/>
</dbReference>
<sequence length="324" mass="34524">MWSLRSDPRALRNGVLVVLAVHYLLGLVAVVASRSRVLETVTDVVFLVIGIPVALGLALLPLLLVLDGVLMLRRESRSLGNALSLLAGLSMIGLPVVLVVLIRHENPVTGALAAGLLTAQVCAGLLFLFFAAHTVLYARIARRADARAVIVLGAGLVAGQVPPLLAARLRLAVAAAEERSAPAARVPIVPSGGEGPDEPRAEGVAMAEWLRREGVAPEDVLVEDRARTTRENLRFSTRLLHSRGVPEPYLIVTNDYHAPRAAMLARSLGIDAQAVGCPTALYYWPSAYLREFVAVMVEQRVLLVLSGLTVTGMTGLVWLSLTAA</sequence>
<keyword evidence="1" id="KW-0472">Membrane</keyword>
<feature type="domain" description="DUF218" evidence="2">
    <location>
        <begin position="148"/>
        <end position="293"/>
    </location>
</feature>
<dbReference type="Pfam" id="PF02698">
    <property type="entry name" value="DUF218"/>
    <property type="match status" value="1"/>
</dbReference>
<keyword evidence="4" id="KW-1185">Reference proteome</keyword>
<feature type="transmembrane region" description="Helical" evidence="1">
    <location>
        <begin position="301"/>
        <end position="321"/>
    </location>
</feature>
<accession>A0A1G7HJZ1</accession>
<keyword evidence="1" id="KW-1133">Transmembrane helix</keyword>
<dbReference type="AlphaFoldDB" id="A0A1G7HJZ1"/>
<dbReference type="Proteomes" id="UP000199406">
    <property type="component" value="Unassembled WGS sequence"/>
</dbReference>
<dbReference type="GO" id="GO:0000270">
    <property type="term" value="P:peptidoglycan metabolic process"/>
    <property type="evidence" value="ECO:0007669"/>
    <property type="project" value="TreeGrafter"/>
</dbReference>
<evidence type="ECO:0000313" key="4">
    <source>
        <dbReference type="Proteomes" id="UP000199406"/>
    </source>
</evidence>
<dbReference type="PANTHER" id="PTHR30336:SF4">
    <property type="entry name" value="ENVELOPE BIOGENESIS FACTOR ELYC"/>
    <property type="match status" value="1"/>
</dbReference>
<name>A0A1G7HJZ1_9ACTN</name>
<proteinExistence type="predicted"/>
<feature type="transmembrane region" description="Helical" evidence="1">
    <location>
        <begin position="114"/>
        <end position="138"/>
    </location>
</feature>
<dbReference type="Gene3D" id="3.40.50.620">
    <property type="entry name" value="HUPs"/>
    <property type="match status" value="1"/>
</dbReference>
<dbReference type="STRING" id="1550231.SAMN05660662_0662"/>
<evidence type="ECO:0000259" key="2">
    <source>
        <dbReference type="Pfam" id="PF02698"/>
    </source>
</evidence>
<protein>
    <submittedName>
        <fullName evidence="3">DUF218 domain-containing protein</fullName>
    </submittedName>
</protein>
<dbReference type="CDD" id="cd06259">
    <property type="entry name" value="YdcF-like"/>
    <property type="match status" value="1"/>
</dbReference>
<dbReference type="InterPro" id="IPR051599">
    <property type="entry name" value="Cell_Envelope_Assoc"/>
</dbReference>
<dbReference type="GO" id="GO:0043164">
    <property type="term" value="P:Gram-negative-bacterium-type cell wall biogenesis"/>
    <property type="evidence" value="ECO:0007669"/>
    <property type="project" value="TreeGrafter"/>
</dbReference>
<reference evidence="4" key="1">
    <citation type="submission" date="2016-10" db="EMBL/GenBank/DDBJ databases">
        <authorList>
            <person name="Varghese N."/>
            <person name="Submissions S."/>
        </authorList>
    </citation>
    <scope>NUCLEOTIDE SEQUENCE [LARGE SCALE GENOMIC DNA]</scope>
    <source>
        <strain evidence="4">DSM 44268</strain>
    </source>
</reference>
<dbReference type="InterPro" id="IPR014729">
    <property type="entry name" value="Rossmann-like_a/b/a_fold"/>
</dbReference>